<reference evidence="1 2" key="1">
    <citation type="journal article" date="2012" name="J. Bacteriol.">
        <title>Genome sequence of Rhizobium grahamii CCGE502, a broad-host-range symbiont with low nodulation competitiveness in Phaseolus vulgaris.</title>
        <authorList>
            <person name="Althabegoiti M.J."/>
            <person name="Lozano L."/>
            <person name="Torres-Tejerizo G."/>
            <person name="Ormeno-Orrillo E."/>
            <person name="Rogel M.A."/>
            <person name="Gonzalez V."/>
            <person name="Martinez-Romero E."/>
        </authorList>
    </citation>
    <scope>NUCLEOTIDE SEQUENCE [LARGE SCALE GENOMIC DNA]</scope>
    <source>
        <strain evidence="1 2">CCGE 502</strain>
    </source>
</reference>
<accession>S3HI17</accession>
<dbReference type="Proteomes" id="UP000014411">
    <property type="component" value="Unassembled WGS sequence"/>
</dbReference>
<comment type="caution">
    <text evidence="1">The sequence shown here is derived from an EMBL/GenBank/DDBJ whole genome shotgun (WGS) entry which is preliminary data.</text>
</comment>
<proteinExistence type="predicted"/>
<keyword evidence="2" id="KW-1185">Reference proteome</keyword>
<evidence type="ECO:0000313" key="1">
    <source>
        <dbReference type="EMBL" id="EPE98434.1"/>
    </source>
</evidence>
<dbReference type="AlphaFoldDB" id="S3HI17"/>
<dbReference type="eggNOG" id="ENOG50314UG">
    <property type="taxonomic scope" value="Bacteria"/>
</dbReference>
<evidence type="ECO:0000313" key="2">
    <source>
        <dbReference type="Proteomes" id="UP000014411"/>
    </source>
</evidence>
<name>S3HI17_9HYPH</name>
<dbReference type="RefSeq" id="WP_016553723.1">
    <property type="nucleotide sequence ID" value="NZ_AEYE02000011.1"/>
</dbReference>
<dbReference type="HOGENOM" id="CLU_177740_0_0_5"/>
<protein>
    <submittedName>
        <fullName evidence="1">Uncharacterized protein</fullName>
    </submittedName>
</protein>
<gene>
    <name evidence="1" type="ORF">RGCCGE502_08405</name>
</gene>
<organism evidence="1 2">
    <name type="scientific">Rhizobium grahamii CCGE 502</name>
    <dbReference type="NCBI Taxonomy" id="990285"/>
    <lineage>
        <taxon>Bacteria</taxon>
        <taxon>Pseudomonadati</taxon>
        <taxon>Pseudomonadota</taxon>
        <taxon>Alphaproteobacteria</taxon>
        <taxon>Hyphomicrobiales</taxon>
        <taxon>Rhizobiaceae</taxon>
        <taxon>Rhizobium/Agrobacterium group</taxon>
        <taxon>Rhizobium</taxon>
    </lineage>
</organism>
<dbReference type="EMBL" id="AEYE02000011">
    <property type="protein sequence ID" value="EPE98434.1"/>
    <property type="molecule type" value="Genomic_DNA"/>
</dbReference>
<sequence>MKRAMIEEHLKQAEAHVLLGEQHIAQQRELISRIGKGSEDECDAVHLLKTFQELQREHVSHRDWLASELLLKGEDED</sequence>